<protein>
    <recommendedName>
        <fullName evidence="4">GLPGLI family protein</fullName>
    </recommendedName>
</protein>
<evidence type="ECO:0008006" key="4">
    <source>
        <dbReference type="Google" id="ProtNLM"/>
    </source>
</evidence>
<dbReference type="AlphaFoldDB" id="K5C922"/>
<feature type="chain" id="PRO_5003886259" description="GLPGLI family protein" evidence="1">
    <location>
        <begin position="21"/>
        <end position="225"/>
    </location>
</feature>
<name>K5C922_9BACE</name>
<gene>
    <name evidence="2" type="ORF">HMPREF1057_03937</name>
</gene>
<reference evidence="2 3" key="1">
    <citation type="submission" date="2012-02" db="EMBL/GenBank/DDBJ databases">
        <title>The Genome Sequence of Bacteroides finegoldii CL09T03C10.</title>
        <authorList>
            <consortium name="The Broad Institute Genome Sequencing Platform"/>
            <person name="Earl A."/>
            <person name="Ward D."/>
            <person name="Feldgarden M."/>
            <person name="Gevers D."/>
            <person name="Zitomersky N.L."/>
            <person name="Coyne M.J."/>
            <person name="Comstock L.E."/>
            <person name="Young S.K."/>
            <person name="Zeng Q."/>
            <person name="Gargeya S."/>
            <person name="Fitzgerald M."/>
            <person name="Haas B."/>
            <person name="Abouelleil A."/>
            <person name="Alvarado L."/>
            <person name="Arachchi H.M."/>
            <person name="Berlin A."/>
            <person name="Chapman S.B."/>
            <person name="Gearin G."/>
            <person name="Goldberg J."/>
            <person name="Griggs A."/>
            <person name="Gujja S."/>
            <person name="Hansen M."/>
            <person name="Heiman D."/>
            <person name="Howarth C."/>
            <person name="Larimer J."/>
            <person name="Lui A."/>
            <person name="MacDonald P.J.P."/>
            <person name="McCowen C."/>
            <person name="Montmayeur A."/>
            <person name="Murphy C."/>
            <person name="Neiman D."/>
            <person name="Pearson M."/>
            <person name="Priest M."/>
            <person name="Roberts A."/>
            <person name="Saif S."/>
            <person name="Shea T."/>
            <person name="Sisk P."/>
            <person name="Stolte C."/>
            <person name="Sykes S."/>
            <person name="Wortman J."/>
            <person name="Nusbaum C."/>
            <person name="Birren B."/>
        </authorList>
    </citation>
    <scope>NUCLEOTIDE SEQUENCE [LARGE SCALE GENOMIC DNA]</scope>
    <source>
        <strain evidence="2 3">CL09T03C10</strain>
    </source>
</reference>
<dbReference type="RefSeq" id="WP_007767118.1">
    <property type="nucleotide sequence ID" value="NZ_AKBZ01000006.1"/>
</dbReference>
<evidence type="ECO:0000313" key="3">
    <source>
        <dbReference type="Proteomes" id="UP000007995"/>
    </source>
</evidence>
<dbReference type="OrthoDB" id="1052685at2"/>
<evidence type="ECO:0000256" key="1">
    <source>
        <dbReference type="SAM" id="SignalP"/>
    </source>
</evidence>
<proteinExistence type="predicted"/>
<sequence length="225" mass="25728">MKNILFLVALLINLSSVCKAQVGTEDIFYIESTGAIVKNYSMIDEFYKGVDISRLQYTPSYPFQFSVGSTTYTLKTCIFKDWDDNSSNGFNVISIYKDGRREFELKQPDIWTYTYGGGSSIDFKKYTDNEYFIPVKLSHKAMALVFLGWPYGGDMPYLTIIVATENDVNIVFNKRMGLNSITTYPLFKMKVQTVLEEYDSNGKLCTPPMYAEIGLDGRDILYLKK</sequence>
<accession>K5C922</accession>
<keyword evidence="1" id="KW-0732">Signal</keyword>
<comment type="caution">
    <text evidence="2">The sequence shown here is derived from an EMBL/GenBank/DDBJ whole genome shotgun (WGS) entry which is preliminary data.</text>
</comment>
<organism evidence="2 3">
    <name type="scientific">Bacteroides finegoldii CL09T03C10</name>
    <dbReference type="NCBI Taxonomy" id="997888"/>
    <lineage>
        <taxon>Bacteria</taxon>
        <taxon>Pseudomonadati</taxon>
        <taxon>Bacteroidota</taxon>
        <taxon>Bacteroidia</taxon>
        <taxon>Bacteroidales</taxon>
        <taxon>Bacteroidaceae</taxon>
        <taxon>Bacteroides</taxon>
    </lineage>
</organism>
<dbReference type="HOGENOM" id="CLU_1227903_0_0_10"/>
<evidence type="ECO:0000313" key="2">
    <source>
        <dbReference type="EMBL" id="EKJ89184.1"/>
    </source>
</evidence>
<feature type="signal peptide" evidence="1">
    <location>
        <begin position="1"/>
        <end position="20"/>
    </location>
</feature>
<dbReference type="EMBL" id="AGXW01000014">
    <property type="protein sequence ID" value="EKJ89184.1"/>
    <property type="molecule type" value="Genomic_DNA"/>
</dbReference>
<dbReference type="Proteomes" id="UP000007995">
    <property type="component" value="Unassembled WGS sequence"/>
</dbReference>